<dbReference type="Gene3D" id="1.10.287.70">
    <property type="match status" value="2"/>
</dbReference>
<sequence length="987" mass="109751">MVGVAVILAALHLYPSSSPSKSSKDPEKGITINEENIPPTDHEEEEEREGADAETYGESAVGNEEDAPPSSVQLPGSEGKEVSQTDTGPSLTSRIKSLLFPKEDPEALEQFVPNYRLTPILSGIVIPFSILLEIPGLTERWYIRTEGNETVETKSNSAILDVALAISLVCAVVANVCLIMRFLEKKVKISTLLTIIFLTLHDVINIHVVVIFGVEHRFDDGFTYGESFWITICSTVVSSLTNISLIVDYVKTPDFAKSGSGLTRKQRSLVIIVMILLVYIALGALCTSLIQDLTFINGLYFTVVTIETIGFGDITPNTTGARIFVCHYLVFGILIIGITIGMCRETILESLEVGYRKRMRRMRTHRREARRFRRWEARWTRAVEWRLKEKGLPVWIPDQHSDHEHVRFVGLEGLQDETKETHWMRKWLGSIGSLKRRQEHTGHVRAHHRGKHLNINALSPQQLEAAALEAGVPLEMFLAPVEGRPAVGSHTSNSDGSHRRSGSHFGIGHGLYRTASSSGWPAHPQTPTHAQIGRMAAMVTKFALAVSGTHVRMVGHASGEVSDSLERRLPEVDSKEESGVNTEASRKNDGWDAEPNGSTNSGIEDIRDTEGQATGRSDAQASQHSDVGSREHLEHLQKHFEEPKLSRQLAMGTVQKSEFSYEAYKDQMETEERRAYYVKLIFAWSLFLLFWMVGSAIFSATESWAFGTAMYFCFTAFTTCGYGDFAPSTPAGRSLFVVWALLGVGTMTILISAGTKYTCLVLQEAGSSKYQSVLHSTMFDNGVRKYRQRESEETARIASNRHCTSANDEESSRPNGSSYEEALPDAANAAKEKAQKELEQLPREIIRHAQNFHEHMHYFASRGQDDDVDDQTEASADKSKKSSIPEELKALLDQIAELEGINARAKREILQDKDARKTLFLLSVGRTLRGMINAAERSLAALAERDDLMAVQENHHADQIHTEDAHSSCNAHHDDKPGTSQNYDSTS</sequence>
<keyword evidence="14" id="KW-1185">Reference proteome</keyword>
<feature type="chain" id="PRO_5046852770" description="Potassium channel domain-containing protein" evidence="11">
    <location>
        <begin position="20"/>
        <end position="987"/>
    </location>
</feature>
<dbReference type="EMBL" id="OZ037948">
    <property type="protein sequence ID" value="CAL1708782.1"/>
    <property type="molecule type" value="Genomic_DNA"/>
</dbReference>
<reference evidence="14" key="1">
    <citation type="submission" date="2024-04" db="EMBL/GenBank/DDBJ databases">
        <authorList>
            <person name="Shaw F."/>
            <person name="Minotto A."/>
        </authorList>
    </citation>
    <scope>NUCLEOTIDE SEQUENCE [LARGE SCALE GENOMIC DNA]</scope>
</reference>
<feature type="domain" description="Potassium channel" evidence="12">
    <location>
        <begin position="687"/>
        <end position="755"/>
    </location>
</feature>
<evidence type="ECO:0000256" key="6">
    <source>
        <dbReference type="ARBA" id="ARBA00023136"/>
    </source>
</evidence>
<name>A0ABP1DLS6_9APHY</name>
<keyword evidence="11" id="KW-0732">Signal</keyword>
<evidence type="ECO:0000256" key="7">
    <source>
        <dbReference type="ARBA" id="ARBA00023303"/>
    </source>
</evidence>
<feature type="transmembrane region" description="Helical" evidence="10">
    <location>
        <begin position="192"/>
        <end position="214"/>
    </location>
</feature>
<dbReference type="Pfam" id="PF07885">
    <property type="entry name" value="Ion_trans_2"/>
    <property type="match status" value="2"/>
</dbReference>
<evidence type="ECO:0000259" key="12">
    <source>
        <dbReference type="Pfam" id="PF07885"/>
    </source>
</evidence>
<feature type="domain" description="Potassium channel" evidence="12">
    <location>
        <begin position="275"/>
        <end position="346"/>
    </location>
</feature>
<keyword evidence="7 8" id="KW-0407">Ion channel</keyword>
<evidence type="ECO:0000256" key="9">
    <source>
        <dbReference type="SAM" id="MobiDB-lite"/>
    </source>
</evidence>
<feature type="transmembrane region" description="Helical" evidence="10">
    <location>
        <begin position="704"/>
        <end position="723"/>
    </location>
</feature>
<comment type="subcellular location">
    <subcellularLocation>
        <location evidence="1">Membrane</location>
        <topology evidence="1">Multi-pass membrane protein</topology>
    </subcellularLocation>
</comment>
<keyword evidence="6 10" id="KW-0472">Membrane</keyword>
<dbReference type="InterPro" id="IPR013099">
    <property type="entry name" value="K_chnl_dom"/>
</dbReference>
<feature type="region of interest" description="Disordered" evidence="9">
    <location>
        <begin position="790"/>
        <end position="821"/>
    </location>
</feature>
<protein>
    <recommendedName>
        <fullName evidence="12">Potassium channel domain-containing protein</fullName>
    </recommendedName>
</protein>
<evidence type="ECO:0000256" key="11">
    <source>
        <dbReference type="SAM" id="SignalP"/>
    </source>
</evidence>
<feature type="compositionally biased region" description="Basic and acidic residues" evidence="9">
    <location>
        <begin position="564"/>
        <end position="590"/>
    </location>
</feature>
<evidence type="ECO:0000256" key="3">
    <source>
        <dbReference type="ARBA" id="ARBA00022692"/>
    </source>
</evidence>
<keyword evidence="2 8" id="KW-0813">Transport</keyword>
<evidence type="ECO:0000256" key="2">
    <source>
        <dbReference type="ARBA" id="ARBA00022448"/>
    </source>
</evidence>
<feature type="signal peptide" evidence="11">
    <location>
        <begin position="1"/>
        <end position="19"/>
    </location>
</feature>
<gene>
    <name evidence="13" type="ORF">GFSPODELE1_LOCUS7026</name>
</gene>
<evidence type="ECO:0000256" key="5">
    <source>
        <dbReference type="ARBA" id="ARBA00023065"/>
    </source>
</evidence>
<feature type="region of interest" description="Disordered" evidence="9">
    <location>
        <begin position="15"/>
        <end position="91"/>
    </location>
</feature>
<dbReference type="Proteomes" id="UP001497453">
    <property type="component" value="Chromosome 5"/>
</dbReference>
<feature type="region of interest" description="Disordered" evidence="9">
    <location>
        <begin position="959"/>
        <end position="987"/>
    </location>
</feature>
<dbReference type="PRINTS" id="PR01333">
    <property type="entry name" value="2POREKCHANEL"/>
</dbReference>
<proteinExistence type="inferred from homology"/>
<feature type="transmembrane region" description="Helical" evidence="10">
    <location>
        <begin position="321"/>
        <end position="343"/>
    </location>
</feature>
<evidence type="ECO:0000256" key="4">
    <source>
        <dbReference type="ARBA" id="ARBA00022989"/>
    </source>
</evidence>
<organism evidence="13 14">
    <name type="scientific">Somion occarium</name>
    <dbReference type="NCBI Taxonomy" id="3059160"/>
    <lineage>
        <taxon>Eukaryota</taxon>
        <taxon>Fungi</taxon>
        <taxon>Dikarya</taxon>
        <taxon>Basidiomycota</taxon>
        <taxon>Agaricomycotina</taxon>
        <taxon>Agaricomycetes</taxon>
        <taxon>Polyporales</taxon>
        <taxon>Cerrenaceae</taxon>
        <taxon>Somion</taxon>
    </lineage>
</organism>
<evidence type="ECO:0000313" key="14">
    <source>
        <dbReference type="Proteomes" id="UP001497453"/>
    </source>
</evidence>
<keyword evidence="4 10" id="KW-1133">Transmembrane helix</keyword>
<feature type="transmembrane region" description="Helical" evidence="10">
    <location>
        <begin position="268"/>
        <end position="290"/>
    </location>
</feature>
<feature type="transmembrane region" description="Helical" evidence="10">
    <location>
        <begin position="735"/>
        <end position="754"/>
    </location>
</feature>
<keyword evidence="5 8" id="KW-0406">Ion transport</keyword>
<feature type="region of interest" description="Disordered" evidence="9">
    <location>
        <begin position="862"/>
        <end position="883"/>
    </location>
</feature>
<dbReference type="PANTHER" id="PTHR11003:SF342">
    <property type="entry name" value="OUTWARD-RECTIFIER POTASSIUM CHANNEL TOK1"/>
    <property type="match status" value="1"/>
</dbReference>
<feature type="region of interest" description="Disordered" evidence="9">
    <location>
        <begin position="611"/>
        <end position="630"/>
    </location>
</feature>
<evidence type="ECO:0000256" key="1">
    <source>
        <dbReference type="ARBA" id="ARBA00004141"/>
    </source>
</evidence>
<dbReference type="PANTHER" id="PTHR11003">
    <property type="entry name" value="POTASSIUM CHANNEL, SUBFAMILY K"/>
    <property type="match status" value="1"/>
</dbReference>
<accession>A0ABP1DLS6</accession>
<dbReference type="SUPFAM" id="SSF81324">
    <property type="entry name" value="Voltage-gated potassium channels"/>
    <property type="match status" value="2"/>
</dbReference>
<evidence type="ECO:0000256" key="8">
    <source>
        <dbReference type="RuleBase" id="RU003857"/>
    </source>
</evidence>
<feature type="transmembrane region" description="Helical" evidence="10">
    <location>
        <begin position="226"/>
        <end position="247"/>
    </location>
</feature>
<feature type="transmembrane region" description="Helical" evidence="10">
    <location>
        <begin position="676"/>
        <end position="698"/>
    </location>
</feature>
<comment type="similarity">
    <text evidence="8">Belongs to the two pore domain potassium channel (TC 1.A.1.8) family.</text>
</comment>
<keyword evidence="3 8" id="KW-0812">Transmembrane</keyword>
<feature type="region of interest" description="Disordered" evidence="9">
    <location>
        <begin position="485"/>
        <end position="510"/>
    </location>
</feature>
<dbReference type="InterPro" id="IPR003280">
    <property type="entry name" value="2pore_dom_K_chnl"/>
</dbReference>
<evidence type="ECO:0000256" key="10">
    <source>
        <dbReference type="SAM" id="Phobius"/>
    </source>
</evidence>
<feature type="region of interest" description="Disordered" evidence="9">
    <location>
        <begin position="561"/>
        <end position="606"/>
    </location>
</feature>
<feature type="compositionally biased region" description="Polar residues" evidence="9">
    <location>
        <begin position="611"/>
        <end position="626"/>
    </location>
</feature>
<feature type="compositionally biased region" description="Basic and acidic residues" evidence="9">
    <location>
        <begin position="959"/>
        <end position="977"/>
    </location>
</feature>
<evidence type="ECO:0000313" key="13">
    <source>
        <dbReference type="EMBL" id="CAL1708782.1"/>
    </source>
</evidence>
<feature type="compositionally biased region" description="Polar residues" evidence="9">
    <location>
        <begin position="978"/>
        <end position="987"/>
    </location>
</feature>
<feature type="transmembrane region" description="Helical" evidence="10">
    <location>
        <begin position="158"/>
        <end position="180"/>
    </location>
</feature>